<dbReference type="GO" id="GO:0004879">
    <property type="term" value="F:nuclear receptor activity"/>
    <property type="evidence" value="ECO:0007669"/>
    <property type="project" value="TreeGrafter"/>
</dbReference>
<keyword evidence="5" id="KW-0238">DNA-binding</keyword>
<evidence type="ECO:0000256" key="6">
    <source>
        <dbReference type="ARBA" id="ARBA00023163"/>
    </source>
</evidence>
<proteinExistence type="predicted"/>
<protein>
    <recommendedName>
        <fullName evidence="9">NR LBD domain-containing protein</fullName>
    </recommendedName>
</protein>
<dbReference type="SMART" id="SM00430">
    <property type="entry name" value="HOLI"/>
    <property type="match status" value="1"/>
</dbReference>
<keyword evidence="7" id="KW-0675">Receptor</keyword>
<evidence type="ECO:0000256" key="5">
    <source>
        <dbReference type="ARBA" id="ARBA00023125"/>
    </source>
</evidence>
<dbReference type="GO" id="GO:0000122">
    <property type="term" value="P:negative regulation of transcription by RNA polymerase II"/>
    <property type="evidence" value="ECO:0007669"/>
    <property type="project" value="TreeGrafter"/>
</dbReference>
<dbReference type="PROSITE" id="PS51843">
    <property type="entry name" value="NR_LBD"/>
    <property type="match status" value="1"/>
</dbReference>
<keyword evidence="2" id="KW-0863">Zinc-finger</keyword>
<feature type="compositionally biased region" description="Basic and acidic residues" evidence="8">
    <location>
        <begin position="634"/>
        <end position="648"/>
    </location>
</feature>
<dbReference type="InterPro" id="IPR050234">
    <property type="entry name" value="Nuclear_hormone_rcpt_NR1"/>
</dbReference>
<keyword evidence="1" id="KW-0479">Metal-binding</keyword>
<feature type="region of interest" description="Disordered" evidence="8">
    <location>
        <begin position="15"/>
        <end position="43"/>
    </location>
</feature>
<dbReference type="InterPro" id="IPR035500">
    <property type="entry name" value="NHR-like_dom_sf"/>
</dbReference>
<evidence type="ECO:0000313" key="11">
    <source>
        <dbReference type="Proteomes" id="UP000267029"/>
    </source>
</evidence>
<dbReference type="OrthoDB" id="6081310at2759"/>
<dbReference type="Pfam" id="PF00104">
    <property type="entry name" value="Hormone_recep"/>
    <property type="match status" value="1"/>
</dbReference>
<keyword evidence="6" id="KW-0804">Transcription</keyword>
<feature type="compositionally biased region" description="Acidic residues" evidence="8">
    <location>
        <begin position="619"/>
        <end position="633"/>
    </location>
</feature>
<dbReference type="Proteomes" id="UP000267029">
    <property type="component" value="Unassembled WGS sequence"/>
</dbReference>
<accession>A0A0R3U9E5</accession>
<evidence type="ECO:0000256" key="2">
    <source>
        <dbReference type="ARBA" id="ARBA00022771"/>
    </source>
</evidence>
<keyword evidence="11" id="KW-1185">Reference proteome</keyword>
<dbReference type="GO" id="GO:0008270">
    <property type="term" value="F:zinc ion binding"/>
    <property type="evidence" value="ECO:0007669"/>
    <property type="project" value="UniProtKB-KW"/>
</dbReference>
<feature type="region of interest" description="Disordered" evidence="8">
    <location>
        <begin position="619"/>
        <end position="648"/>
    </location>
</feature>
<dbReference type="InterPro" id="IPR001723">
    <property type="entry name" value="Nuclear_hrmn_rcpt"/>
</dbReference>
<evidence type="ECO:0000256" key="7">
    <source>
        <dbReference type="ARBA" id="ARBA00023170"/>
    </source>
</evidence>
<evidence type="ECO:0000256" key="1">
    <source>
        <dbReference type="ARBA" id="ARBA00022723"/>
    </source>
</evidence>
<feature type="domain" description="NR LBD" evidence="9">
    <location>
        <begin position="380"/>
        <end position="619"/>
    </location>
</feature>
<dbReference type="PANTHER" id="PTHR24082:SF507">
    <property type="entry name" value="BILE ACID RECEPTOR-RELATED"/>
    <property type="match status" value="1"/>
</dbReference>
<feature type="compositionally biased region" description="Pro residues" evidence="8">
    <location>
        <begin position="190"/>
        <end position="204"/>
    </location>
</feature>
<evidence type="ECO:0000313" key="10">
    <source>
        <dbReference type="EMBL" id="VDD77541.1"/>
    </source>
</evidence>
<dbReference type="PRINTS" id="PR00398">
    <property type="entry name" value="STRDHORMONER"/>
</dbReference>
<dbReference type="EMBL" id="UXSR01000842">
    <property type="protein sequence ID" value="VDD77541.1"/>
    <property type="molecule type" value="Genomic_DNA"/>
</dbReference>
<dbReference type="GO" id="GO:0000978">
    <property type="term" value="F:RNA polymerase II cis-regulatory region sequence-specific DNA binding"/>
    <property type="evidence" value="ECO:0007669"/>
    <property type="project" value="TreeGrafter"/>
</dbReference>
<reference evidence="10 11" key="1">
    <citation type="submission" date="2018-10" db="EMBL/GenBank/DDBJ databases">
        <authorList>
            <consortium name="Pathogen Informatics"/>
        </authorList>
    </citation>
    <scope>NUCLEOTIDE SEQUENCE [LARGE SCALE GENOMIC DNA]</scope>
</reference>
<keyword evidence="3" id="KW-0862">Zinc</keyword>
<dbReference type="GO" id="GO:0030154">
    <property type="term" value="P:cell differentiation"/>
    <property type="evidence" value="ECO:0007669"/>
    <property type="project" value="TreeGrafter"/>
</dbReference>
<organism evidence="10 11">
    <name type="scientific">Mesocestoides corti</name>
    <name type="common">Flatworm</name>
    <dbReference type="NCBI Taxonomy" id="53468"/>
    <lineage>
        <taxon>Eukaryota</taxon>
        <taxon>Metazoa</taxon>
        <taxon>Spiralia</taxon>
        <taxon>Lophotrochozoa</taxon>
        <taxon>Platyhelminthes</taxon>
        <taxon>Cestoda</taxon>
        <taxon>Eucestoda</taxon>
        <taxon>Cyclophyllidea</taxon>
        <taxon>Mesocestoididae</taxon>
        <taxon>Mesocestoides</taxon>
    </lineage>
</organism>
<evidence type="ECO:0000259" key="9">
    <source>
        <dbReference type="PROSITE" id="PS51843"/>
    </source>
</evidence>
<dbReference type="InterPro" id="IPR000536">
    <property type="entry name" value="Nucl_hrmn_rcpt_lig-bd"/>
</dbReference>
<dbReference type="AlphaFoldDB" id="A0A0R3U9E5"/>
<evidence type="ECO:0000256" key="3">
    <source>
        <dbReference type="ARBA" id="ARBA00022833"/>
    </source>
</evidence>
<dbReference type="GO" id="GO:0045944">
    <property type="term" value="P:positive regulation of transcription by RNA polymerase II"/>
    <property type="evidence" value="ECO:0007669"/>
    <property type="project" value="TreeGrafter"/>
</dbReference>
<dbReference type="STRING" id="53468.A0A0R3U9E5"/>
<evidence type="ECO:0000256" key="4">
    <source>
        <dbReference type="ARBA" id="ARBA00023015"/>
    </source>
</evidence>
<feature type="region of interest" description="Disordered" evidence="8">
    <location>
        <begin position="164"/>
        <end position="204"/>
    </location>
</feature>
<feature type="compositionally biased region" description="Polar residues" evidence="8">
    <location>
        <begin position="33"/>
        <end position="43"/>
    </location>
</feature>
<gene>
    <name evidence="10" type="ORF">MCOS_LOCUS3544</name>
</gene>
<keyword evidence="4" id="KW-0805">Transcription regulation</keyword>
<dbReference type="Gene3D" id="1.10.565.10">
    <property type="entry name" value="Retinoid X Receptor"/>
    <property type="match status" value="1"/>
</dbReference>
<dbReference type="PANTHER" id="PTHR24082">
    <property type="entry name" value="NUCLEAR HORMONE RECEPTOR"/>
    <property type="match status" value="1"/>
</dbReference>
<dbReference type="SUPFAM" id="SSF48508">
    <property type="entry name" value="Nuclear receptor ligand-binding domain"/>
    <property type="match status" value="1"/>
</dbReference>
<name>A0A0R3U9E5_MESCO</name>
<sequence length="648" mass="71556">MAKETQSLLDHFENMLGKMGDDDSSNNLTSSTQPAPTHSTPTSSFVRDQFLRNTSSDFFGLNCWPVKNDDRPTGNSQLIASTSYQPSHHVNYGVLAPMIVPPASSQAFCGQAPCQGLVLTKPITAPSKRISSEACLDPTTSRQHRIFSDEERRLAKRRLVEANRAQKQVEASMDGTSGGQSNCFRSAPQQAPPPPPYPLRLPPPPPLRPFSLPPRLAAAAVTPAIAAPVPHFHPVHPLANTDTTLFMGPVVALPRLCPPPHPLYGSLGFNGTSQPQIFQRPPFITSWQNPLSYQQLPMPFPSMVTPVSERQVSPPNSSLLFHQKESSANIEATESLPAPGDHSNDETTANLEFVNMARDIAIAYRVVNVPNRLNGYDASSKASIIFTLSMPYTENQPQCDESSSVESTNINQLPPALSPIFFRLVGFAIQLPGFPFLDSLDQARLLRGAIMDILTLRAAHTLSLVIRRRWDANRMLRKQWLTIPAVVSRAYPEIGTSSDSCSSLIRSIAFDLHALEVNDVEVAMIAALLIANPNRSGLSDTNSVSNLRKYLMEILRAYATHRRSTQKLEGTLEELKERMPSILIQMGFITSDNIERFKHTHCKCVNNMSRYLNELITANDEDGEKEEMEQEVEGNDKSDDLPKVIHGV</sequence>
<evidence type="ECO:0000256" key="8">
    <source>
        <dbReference type="SAM" id="MobiDB-lite"/>
    </source>
</evidence>